<dbReference type="RefSeq" id="WP_065611064.1">
    <property type="nucleotide sequence ID" value="NZ_CAWMPN010000009.1"/>
</dbReference>
<evidence type="ECO:0000256" key="1">
    <source>
        <dbReference type="SAM" id="MobiDB-lite"/>
    </source>
</evidence>
<sequence>MNSKVKQMAIKIIGLFTCVCFSSWAIANEYLSNSAKHKSAPTSPNITSPKNTEDPDDKPSEGEHIWNGVQSSFYFPIEQWDDEQGFFHGLSGNIGYNYPLLETPEANIPADATSGPSNTNQTLTLSLKYSILGSWFVSGTAYYYIDQEQQQTWNPDFTYVFGYSDWRPYTLSLVYANYGGNRFSPDEGESMTNFNQGTWSLGWKFPIVEPVVDWFTFTEEGSIGCQVDFNYTHEYFNLDTSEYLNGHKTVSLGCKYSIFGNWYINGTAFYYLDKNQQQPWNPDYTYGFGYFDWHPGTITLQYNNYSGNRWNSSDKAEGTGRFIDGAISLSYSFTF</sequence>
<evidence type="ECO:0000313" key="4">
    <source>
        <dbReference type="Proteomes" id="UP000093523"/>
    </source>
</evidence>
<reference evidence="3 4" key="1">
    <citation type="submission" date="2016-06" db="EMBL/GenBank/DDBJ databases">
        <authorList>
            <person name="Kjaerup R.B."/>
            <person name="Dalgaard T.S."/>
            <person name="Juul-Madsen H.R."/>
        </authorList>
    </citation>
    <scope>NUCLEOTIDE SEQUENCE [LARGE SCALE GENOMIC DNA]</scope>
    <source>
        <strain evidence="3 4">1S159</strain>
    </source>
</reference>
<dbReference type="EMBL" id="MAJU01000009">
    <property type="protein sequence ID" value="OCH21226.1"/>
    <property type="molecule type" value="Genomic_DNA"/>
</dbReference>
<dbReference type="Proteomes" id="UP000093523">
    <property type="component" value="Unassembled WGS sequence"/>
</dbReference>
<feature type="signal peptide" evidence="2">
    <location>
        <begin position="1"/>
        <end position="27"/>
    </location>
</feature>
<evidence type="ECO:0000256" key="2">
    <source>
        <dbReference type="SAM" id="SignalP"/>
    </source>
</evidence>
<comment type="caution">
    <text evidence="3">The sequence shown here is derived from an EMBL/GenBank/DDBJ whole genome shotgun (WGS) entry which is preliminary data.</text>
</comment>
<feature type="compositionally biased region" description="Polar residues" evidence="1">
    <location>
        <begin position="35"/>
        <end position="50"/>
    </location>
</feature>
<name>A0A1B9NYZ8_ALILO</name>
<evidence type="ECO:0000313" key="3">
    <source>
        <dbReference type="EMBL" id="OCH21226.1"/>
    </source>
</evidence>
<dbReference type="STRING" id="688.A6E04_11825"/>
<dbReference type="AlphaFoldDB" id="A0A1B9NYZ8"/>
<accession>A0A1B9NYZ8</accession>
<protein>
    <submittedName>
        <fullName evidence="3">Uncharacterized protein</fullName>
    </submittedName>
</protein>
<feature type="region of interest" description="Disordered" evidence="1">
    <location>
        <begin position="35"/>
        <end position="63"/>
    </location>
</feature>
<proteinExistence type="predicted"/>
<keyword evidence="2" id="KW-0732">Signal</keyword>
<dbReference type="OrthoDB" id="5442820at2"/>
<gene>
    <name evidence="3" type="ORF">A6E04_11825</name>
</gene>
<feature type="compositionally biased region" description="Basic and acidic residues" evidence="1">
    <location>
        <begin position="51"/>
        <end position="63"/>
    </location>
</feature>
<feature type="chain" id="PRO_5008632406" evidence="2">
    <location>
        <begin position="28"/>
        <end position="335"/>
    </location>
</feature>
<organism evidence="3 4">
    <name type="scientific">Aliivibrio logei</name>
    <name type="common">Vibrio logei</name>
    <dbReference type="NCBI Taxonomy" id="688"/>
    <lineage>
        <taxon>Bacteria</taxon>
        <taxon>Pseudomonadati</taxon>
        <taxon>Pseudomonadota</taxon>
        <taxon>Gammaproteobacteria</taxon>
        <taxon>Vibrionales</taxon>
        <taxon>Vibrionaceae</taxon>
        <taxon>Aliivibrio</taxon>
    </lineage>
</organism>